<feature type="modified residue" description="Phosphohistidine" evidence="1">
    <location>
        <position position="48"/>
    </location>
</feature>
<dbReference type="InterPro" id="IPR008207">
    <property type="entry name" value="Sig_transdc_His_kin_Hpt_dom"/>
</dbReference>
<dbReference type="AlphaFoldDB" id="A0A2C8F3J1"/>
<evidence type="ECO:0000313" key="4">
    <source>
        <dbReference type="Proteomes" id="UP000219215"/>
    </source>
</evidence>
<proteinExistence type="predicted"/>
<dbReference type="InterPro" id="IPR036641">
    <property type="entry name" value="HPT_dom_sf"/>
</dbReference>
<evidence type="ECO:0000259" key="2">
    <source>
        <dbReference type="PROSITE" id="PS50894"/>
    </source>
</evidence>
<evidence type="ECO:0000313" key="3">
    <source>
        <dbReference type="EMBL" id="SOB56930.1"/>
    </source>
</evidence>
<dbReference type="KEGG" id="pprf:DPRO_0053"/>
<feature type="domain" description="HPt" evidence="2">
    <location>
        <begin position="9"/>
        <end position="102"/>
    </location>
</feature>
<dbReference type="Proteomes" id="UP000219215">
    <property type="component" value="Chromosome DPRO"/>
</dbReference>
<accession>A0A2C8F3J1</accession>
<dbReference type="GO" id="GO:0004672">
    <property type="term" value="F:protein kinase activity"/>
    <property type="evidence" value="ECO:0007669"/>
    <property type="project" value="UniProtKB-ARBA"/>
</dbReference>
<keyword evidence="4" id="KW-1185">Reference proteome</keyword>
<dbReference type="RefSeq" id="WP_097010268.1">
    <property type="nucleotide sequence ID" value="NZ_LT907975.1"/>
</dbReference>
<dbReference type="Gene3D" id="1.20.120.160">
    <property type="entry name" value="HPT domain"/>
    <property type="match status" value="1"/>
</dbReference>
<reference evidence="4" key="1">
    <citation type="submission" date="2017-09" db="EMBL/GenBank/DDBJ databases">
        <authorList>
            <person name="Regsiter A."/>
            <person name="William W."/>
        </authorList>
    </citation>
    <scope>NUCLEOTIDE SEQUENCE [LARGE SCALE GENOMIC DNA]</scope>
    <source>
        <strain evidence="4">500-1</strain>
    </source>
</reference>
<dbReference type="SUPFAM" id="SSF47226">
    <property type="entry name" value="Histidine-containing phosphotransfer domain, HPT domain"/>
    <property type="match status" value="1"/>
</dbReference>
<evidence type="ECO:0000256" key="1">
    <source>
        <dbReference type="PROSITE-ProRule" id="PRU00110"/>
    </source>
</evidence>
<protein>
    <submittedName>
        <fullName evidence="3">Hpt domain protein</fullName>
    </submittedName>
</protein>
<name>A0A2C8F3J1_9BACT</name>
<keyword evidence="1" id="KW-0597">Phosphoprotein</keyword>
<dbReference type="PROSITE" id="PS50894">
    <property type="entry name" value="HPT"/>
    <property type="match status" value="1"/>
</dbReference>
<dbReference type="Pfam" id="PF01627">
    <property type="entry name" value="Hpt"/>
    <property type="match status" value="1"/>
</dbReference>
<dbReference type="GO" id="GO:0000160">
    <property type="term" value="P:phosphorelay signal transduction system"/>
    <property type="evidence" value="ECO:0007669"/>
    <property type="project" value="InterPro"/>
</dbReference>
<sequence>MSEAVVEQIDSSLAELMDRFFSNFAKDLVKMQVVLETRDYENLSRLGHTVKGTGYGYGFRGLGDLGSKLEKAAKDADQKSCQQLINKIEWYLANVHVEFVNE</sequence>
<dbReference type="EMBL" id="LT907975">
    <property type="protein sequence ID" value="SOB56930.1"/>
    <property type="molecule type" value="Genomic_DNA"/>
</dbReference>
<gene>
    <name evidence="3" type="ORF">DPRO_0053</name>
</gene>
<dbReference type="OrthoDB" id="5460624at2"/>
<organism evidence="3 4">
    <name type="scientific">Pseudodesulfovibrio profundus</name>
    <dbReference type="NCBI Taxonomy" id="57320"/>
    <lineage>
        <taxon>Bacteria</taxon>
        <taxon>Pseudomonadati</taxon>
        <taxon>Thermodesulfobacteriota</taxon>
        <taxon>Desulfovibrionia</taxon>
        <taxon>Desulfovibrionales</taxon>
        <taxon>Desulfovibrionaceae</taxon>
    </lineage>
</organism>